<evidence type="ECO:0000313" key="1">
    <source>
        <dbReference type="EMBL" id="JAG28082.1"/>
    </source>
</evidence>
<proteinExistence type="predicted"/>
<accession>A0A0A9Y4U5</accession>
<dbReference type="CDD" id="cd00303">
    <property type="entry name" value="retropepsin_like"/>
    <property type="match status" value="1"/>
</dbReference>
<name>A0A0A9Y4U5_LYGHE</name>
<dbReference type="SUPFAM" id="SSF50630">
    <property type="entry name" value="Acid proteases"/>
    <property type="match status" value="1"/>
</dbReference>
<gene>
    <name evidence="1" type="primary">Nrip3_1</name>
    <name evidence="1" type="ORF">CM83_104954</name>
</gene>
<dbReference type="AlphaFoldDB" id="A0A0A9Y4U5"/>
<dbReference type="InterPro" id="IPR021109">
    <property type="entry name" value="Peptidase_aspartic_dom_sf"/>
</dbReference>
<feature type="non-terminal residue" evidence="1">
    <location>
        <position position="170"/>
    </location>
</feature>
<dbReference type="Gene3D" id="2.40.70.10">
    <property type="entry name" value="Acid Proteases"/>
    <property type="match status" value="1"/>
</dbReference>
<keyword evidence="1" id="KW-0675">Receptor</keyword>
<organism evidence="1">
    <name type="scientific">Lygus hesperus</name>
    <name type="common">Western plant bug</name>
    <dbReference type="NCBI Taxonomy" id="30085"/>
    <lineage>
        <taxon>Eukaryota</taxon>
        <taxon>Metazoa</taxon>
        <taxon>Ecdysozoa</taxon>
        <taxon>Arthropoda</taxon>
        <taxon>Hexapoda</taxon>
        <taxon>Insecta</taxon>
        <taxon>Pterygota</taxon>
        <taxon>Neoptera</taxon>
        <taxon>Paraneoptera</taxon>
        <taxon>Hemiptera</taxon>
        <taxon>Heteroptera</taxon>
        <taxon>Panheteroptera</taxon>
        <taxon>Cimicomorpha</taxon>
        <taxon>Miridae</taxon>
        <taxon>Mirini</taxon>
        <taxon>Lygus</taxon>
    </lineage>
</organism>
<sequence length="170" mass="18400">LSLSVPNRQSLIKQHNRCRNCLGKHSIKSCNSKFRCRECSDSHHSTLHSAYDKPINKSSSNSHSVIKSNNETCSSLPAVNSACGTYQVSSGTSNHTILLSTAIVRITDRNGVPQPVRILVDQGSQINIITSACAKRLGLKVRKSSHCVRAVGGVTRHSDGYVSCTLQPSD</sequence>
<dbReference type="PANTHER" id="PTHR22955">
    <property type="entry name" value="RETROTRANSPOSON"/>
    <property type="match status" value="1"/>
</dbReference>
<dbReference type="Pfam" id="PF13650">
    <property type="entry name" value="Asp_protease_2"/>
    <property type="match status" value="1"/>
</dbReference>
<reference evidence="1" key="1">
    <citation type="journal article" date="2014" name="PLoS ONE">
        <title>Transcriptome-Based Identification of ABC Transporters in the Western Tarnished Plant Bug Lygus hesperus.</title>
        <authorList>
            <person name="Hull J.J."/>
            <person name="Chaney K."/>
            <person name="Geib S.M."/>
            <person name="Fabrick J.A."/>
            <person name="Brent C.S."/>
            <person name="Walsh D."/>
            <person name="Lavine L.C."/>
        </authorList>
    </citation>
    <scope>NUCLEOTIDE SEQUENCE</scope>
</reference>
<dbReference type="EMBL" id="GBHO01015522">
    <property type="protein sequence ID" value="JAG28082.1"/>
    <property type="molecule type" value="Transcribed_RNA"/>
</dbReference>
<reference evidence="1" key="2">
    <citation type="submission" date="2014-07" db="EMBL/GenBank/DDBJ databases">
        <authorList>
            <person name="Hull J."/>
        </authorList>
    </citation>
    <scope>NUCLEOTIDE SEQUENCE</scope>
</reference>
<feature type="non-terminal residue" evidence="1">
    <location>
        <position position="1"/>
    </location>
</feature>
<protein>
    <submittedName>
        <fullName evidence="1">Nuclear receptor-interacting protein 3</fullName>
    </submittedName>
</protein>
<dbReference type="PANTHER" id="PTHR22955:SF77">
    <property type="entry name" value="ASPARTIC PUTATIVE DOMAIN-CONTAINING PROTEIN-RELATED"/>
    <property type="match status" value="1"/>
</dbReference>